<evidence type="ECO:0000256" key="2">
    <source>
        <dbReference type="ARBA" id="ARBA00022630"/>
    </source>
</evidence>
<dbReference type="SUPFAM" id="SSF55424">
    <property type="entry name" value="FAD/NAD-linked reductases, dimerisation (C-terminal) domain"/>
    <property type="match status" value="1"/>
</dbReference>
<gene>
    <name evidence="7" type="ORF">GCM10009613_45330</name>
</gene>
<dbReference type="PRINTS" id="PR00411">
    <property type="entry name" value="PNDRDTASEI"/>
</dbReference>
<dbReference type="PANTHER" id="PTHR43557">
    <property type="entry name" value="APOPTOSIS-INDUCING FACTOR 1"/>
    <property type="match status" value="1"/>
</dbReference>
<evidence type="ECO:0000256" key="5">
    <source>
        <dbReference type="SAM" id="MobiDB-lite"/>
    </source>
</evidence>
<sequence>MNAPVTTAGLLIVGGGPAAHHAAIAYREHGGPGPVLLVSDDDTPPYFRPPLSKELLRGGTDGPDLLLPGRTGAEVRTGRRVESLSVADRLARLDDGGTVAFRQCLLATGSAAAALPVPGADTALYLRTLADARTLDERIGYAGSAIVVGSGFIGCEAAASLARRGLRVTVCSDERVPQAARLGDAVGDRLAGWLAEEGVTLRGGAEVTGIGTTASGRVVQLRDAEPELADVVLVAAGATPRAGLAADAGIAVRSGRVVVDERMRSSAPGVFAAGDVALAYNAAAGRHLAVEHWGEAEAMGTVAGTTAAGGDARWDSPPGFWTVIGDRTLKYTAWGDGFDEVALESHDGGGFTAWYRSGGVVCGVATHLADGDHERGTELVRRGATSTGRPDGR</sequence>
<feature type="domain" description="FAD/NAD(P)-binding" evidence="6">
    <location>
        <begin position="11"/>
        <end position="300"/>
    </location>
</feature>
<keyword evidence="3" id="KW-0274">FAD</keyword>
<dbReference type="Gene3D" id="3.50.50.60">
    <property type="entry name" value="FAD/NAD(P)-binding domain"/>
    <property type="match status" value="2"/>
</dbReference>
<dbReference type="InterPro" id="IPR016156">
    <property type="entry name" value="FAD/NAD-linked_Rdtase_dimer_sf"/>
</dbReference>
<comment type="caution">
    <text evidence="7">The sequence shown here is derived from an EMBL/GenBank/DDBJ whole genome shotgun (WGS) entry which is preliminary data.</text>
</comment>
<dbReference type="PANTHER" id="PTHR43557:SF2">
    <property type="entry name" value="RIESKE DOMAIN-CONTAINING PROTEIN-RELATED"/>
    <property type="match status" value="1"/>
</dbReference>
<keyword evidence="4" id="KW-0560">Oxidoreductase</keyword>
<evidence type="ECO:0000256" key="4">
    <source>
        <dbReference type="ARBA" id="ARBA00023002"/>
    </source>
</evidence>
<dbReference type="InterPro" id="IPR023753">
    <property type="entry name" value="FAD/NAD-binding_dom"/>
</dbReference>
<evidence type="ECO:0000313" key="8">
    <source>
        <dbReference type="Proteomes" id="UP001501414"/>
    </source>
</evidence>
<dbReference type="Gene3D" id="3.30.390.30">
    <property type="match status" value="1"/>
</dbReference>
<dbReference type="RefSeq" id="WP_344025782.1">
    <property type="nucleotide sequence ID" value="NZ_BAAAJK010000030.1"/>
</dbReference>
<dbReference type="Pfam" id="PF07992">
    <property type="entry name" value="Pyr_redox_2"/>
    <property type="match status" value="1"/>
</dbReference>
<name>A0ABN1Y1Q1_9PSEU</name>
<comment type="cofactor">
    <cofactor evidence="1">
        <name>FAD</name>
        <dbReference type="ChEBI" id="CHEBI:57692"/>
    </cofactor>
</comment>
<keyword evidence="2" id="KW-0285">Flavoprotein</keyword>
<reference evidence="7 8" key="1">
    <citation type="journal article" date="2019" name="Int. J. Syst. Evol. Microbiol.">
        <title>The Global Catalogue of Microorganisms (GCM) 10K type strain sequencing project: providing services to taxonomists for standard genome sequencing and annotation.</title>
        <authorList>
            <consortium name="The Broad Institute Genomics Platform"/>
            <consortium name="The Broad Institute Genome Sequencing Center for Infectious Disease"/>
            <person name="Wu L."/>
            <person name="Ma J."/>
        </authorList>
    </citation>
    <scope>NUCLEOTIDE SEQUENCE [LARGE SCALE GENOMIC DNA]</scope>
    <source>
        <strain evidence="7 8">JCM 11896</strain>
    </source>
</reference>
<organism evidence="7 8">
    <name type="scientific">Pseudonocardia kongjuensis</name>
    <dbReference type="NCBI Taxonomy" id="102227"/>
    <lineage>
        <taxon>Bacteria</taxon>
        <taxon>Bacillati</taxon>
        <taxon>Actinomycetota</taxon>
        <taxon>Actinomycetes</taxon>
        <taxon>Pseudonocardiales</taxon>
        <taxon>Pseudonocardiaceae</taxon>
        <taxon>Pseudonocardia</taxon>
    </lineage>
</organism>
<keyword evidence="8" id="KW-1185">Reference proteome</keyword>
<proteinExistence type="predicted"/>
<protein>
    <submittedName>
        <fullName evidence="7">FAD-dependent oxidoreductase</fullName>
    </submittedName>
</protein>
<feature type="compositionally biased region" description="Polar residues" evidence="5">
    <location>
        <begin position="384"/>
        <end position="393"/>
    </location>
</feature>
<dbReference type="EMBL" id="BAAAJK010000030">
    <property type="protein sequence ID" value="GAA1395518.1"/>
    <property type="molecule type" value="Genomic_DNA"/>
</dbReference>
<dbReference type="InterPro" id="IPR050446">
    <property type="entry name" value="FAD-oxidoreductase/Apoptosis"/>
</dbReference>
<dbReference type="SUPFAM" id="SSF51905">
    <property type="entry name" value="FAD/NAD(P)-binding domain"/>
    <property type="match status" value="2"/>
</dbReference>
<accession>A0ABN1Y1Q1</accession>
<evidence type="ECO:0000256" key="1">
    <source>
        <dbReference type="ARBA" id="ARBA00001974"/>
    </source>
</evidence>
<evidence type="ECO:0000313" key="7">
    <source>
        <dbReference type="EMBL" id="GAA1395518.1"/>
    </source>
</evidence>
<evidence type="ECO:0000256" key="3">
    <source>
        <dbReference type="ARBA" id="ARBA00022827"/>
    </source>
</evidence>
<dbReference type="InterPro" id="IPR036188">
    <property type="entry name" value="FAD/NAD-bd_sf"/>
</dbReference>
<evidence type="ECO:0000259" key="6">
    <source>
        <dbReference type="Pfam" id="PF07992"/>
    </source>
</evidence>
<feature type="region of interest" description="Disordered" evidence="5">
    <location>
        <begin position="373"/>
        <end position="393"/>
    </location>
</feature>
<dbReference type="Proteomes" id="UP001501414">
    <property type="component" value="Unassembled WGS sequence"/>
</dbReference>
<dbReference type="PRINTS" id="PR00368">
    <property type="entry name" value="FADPNR"/>
</dbReference>